<organism evidence="2 3">
    <name type="scientific">Dyella tabacisoli</name>
    <dbReference type="NCBI Taxonomy" id="2282381"/>
    <lineage>
        <taxon>Bacteria</taxon>
        <taxon>Pseudomonadati</taxon>
        <taxon>Pseudomonadota</taxon>
        <taxon>Gammaproteobacteria</taxon>
        <taxon>Lysobacterales</taxon>
        <taxon>Rhodanobacteraceae</taxon>
        <taxon>Dyella</taxon>
    </lineage>
</organism>
<dbReference type="GO" id="GO:0031177">
    <property type="term" value="F:phosphopantetheine binding"/>
    <property type="evidence" value="ECO:0007669"/>
    <property type="project" value="TreeGrafter"/>
</dbReference>
<dbReference type="EMBL" id="QQAH01000017">
    <property type="protein sequence ID" value="RDD80407.1"/>
    <property type="molecule type" value="Genomic_DNA"/>
</dbReference>
<evidence type="ECO:0000313" key="2">
    <source>
        <dbReference type="EMBL" id="RDD80407.1"/>
    </source>
</evidence>
<dbReference type="PANTHER" id="PTHR45527">
    <property type="entry name" value="NONRIBOSOMAL PEPTIDE SYNTHETASE"/>
    <property type="match status" value="1"/>
</dbReference>
<dbReference type="InterPro" id="IPR023213">
    <property type="entry name" value="CAT-like_dom_sf"/>
</dbReference>
<proteinExistence type="predicted"/>
<dbReference type="Proteomes" id="UP000253782">
    <property type="component" value="Unassembled WGS sequence"/>
</dbReference>
<keyword evidence="3" id="KW-1185">Reference proteome</keyword>
<sequence>MSRPGHLASILESRVEPQRPVPMTKRGMAWSAPLTRSTSTGCVPYIAPAAVFASYGSLCLPMFRAIFYTLAVHKYAENGGSQATVHTNIGVIVNNPPASFPIGRLLSALREKGVTLSLSGADVRFRGPPGCSAMEEVLEARARKEEVREYLRSESAEIVLPLGSYPRSGPVPLSCMQRWWWELEQVSGPTPHPLMVIPVPGQVDLPTLESALTELVRRHEVLRTRFRAAGPEVVVTVEPPESLLLEFIDYSPFSLKQSEAKALEQVEQYRLRTYELDGGSLFRACVIKVANDHHLVLLGIHHIAIDTSSSRLLKRELRALYLAFVAGKPSPLPEPRYQYADFAIWEQHWLRASGADDPYRYWEERLAHMGRLKLPTDFPRGRIREGAPEERHAFTIQADTLSELRELSGLHSMTLSATLLAMYSVLLSRWSGRHDILLGTYTLCRTPPEVADIVGCFASNRPLYSFVSPEIRFADYLEQVRLGYADTLDFRRPISMRLSWDMHLNGVIINHWKSEVEAQEPSTASVSSETPLPIFHDLSLVFLETPTTVHGHASYAGNLFRQERIESFCADFLRLSRMAMQWQPRRLADIMLEL</sequence>
<accession>A0A369UIS7</accession>
<gene>
    <name evidence="2" type="ORF">DVJ77_17380</name>
</gene>
<dbReference type="GO" id="GO:0043041">
    <property type="term" value="P:amino acid activation for nonribosomal peptide biosynthetic process"/>
    <property type="evidence" value="ECO:0007669"/>
    <property type="project" value="TreeGrafter"/>
</dbReference>
<evidence type="ECO:0000259" key="1">
    <source>
        <dbReference type="Pfam" id="PF00668"/>
    </source>
</evidence>
<dbReference type="GO" id="GO:0003824">
    <property type="term" value="F:catalytic activity"/>
    <property type="evidence" value="ECO:0007669"/>
    <property type="project" value="InterPro"/>
</dbReference>
<dbReference type="Pfam" id="PF00668">
    <property type="entry name" value="Condensation"/>
    <property type="match status" value="1"/>
</dbReference>
<protein>
    <recommendedName>
        <fullName evidence="1">Condensation domain-containing protein</fullName>
    </recommendedName>
</protein>
<name>A0A369UIS7_9GAMM</name>
<dbReference type="Gene3D" id="3.30.559.10">
    <property type="entry name" value="Chloramphenicol acetyltransferase-like domain"/>
    <property type="match status" value="1"/>
</dbReference>
<dbReference type="GO" id="GO:0005737">
    <property type="term" value="C:cytoplasm"/>
    <property type="evidence" value="ECO:0007669"/>
    <property type="project" value="TreeGrafter"/>
</dbReference>
<dbReference type="InterPro" id="IPR001242">
    <property type="entry name" value="Condensation_dom"/>
</dbReference>
<feature type="domain" description="Condensation" evidence="1">
    <location>
        <begin position="171"/>
        <end position="581"/>
    </location>
</feature>
<dbReference type="Gene3D" id="3.30.559.30">
    <property type="entry name" value="Nonribosomal peptide synthetase, condensation domain"/>
    <property type="match status" value="1"/>
</dbReference>
<dbReference type="AlphaFoldDB" id="A0A369UIS7"/>
<comment type="caution">
    <text evidence="2">The sequence shown here is derived from an EMBL/GenBank/DDBJ whole genome shotgun (WGS) entry which is preliminary data.</text>
</comment>
<dbReference type="PANTHER" id="PTHR45527:SF1">
    <property type="entry name" value="FATTY ACID SYNTHASE"/>
    <property type="match status" value="1"/>
</dbReference>
<dbReference type="GO" id="GO:0044550">
    <property type="term" value="P:secondary metabolite biosynthetic process"/>
    <property type="evidence" value="ECO:0007669"/>
    <property type="project" value="TreeGrafter"/>
</dbReference>
<evidence type="ECO:0000313" key="3">
    <source>
        <dbReference type="Proteomes" id="UP000253782"/>
    </source>
</evidence>
<dbReference type="OrthoDB" id="9030879at2"/>
<reference evidence="2 3" key="1">
    <citation type="submission" date="2018-07" db="EMBL/GenBank/DDBJ databases">
        <title>Dyella tabacisoli L4-6T, whole genome shotgun sequence.</title>
        <authorList>
            <person name="Zhou X.-K."/>
            <person name="Li W.-J."/>
            <person name="Duan Y.-Q."/>
        </authorList>
    </citation>
    <scope>NUCLEOTIDE SEQUENCE [LARGE SCALE GENOMIC DNA]</scope>
    <source>
        <strain evidence="2 3">L4-6</strain>
    </source>
</reference>
<dbReference type="SUPFAM" id="SSF52777">
    <property type="entry name" value="CoA-dependent acyltransferases"/>
    <property type="match status" value="2"/>
</dbReference>